<name>A0A381RFD3_9ZZZZ</name>
<dbReference type="EMBL" id="UINC01001900">
    <property type="protein sequence ID" value="SUZ90515.1"/>
    <property type="molecule type" value="Genomic_DNA"/>
</dbReference>
<evidence type="ECO:0000256" key="5">
    <source>
        <dbReference type="ARBA" id="ARBA00023004"/>
    </source>
</evidence>
<dbReference type="GO" id="GO:0016765">
    <property type="term" value="F:transferase activity, transferring alkyl or aryl (other than methyl) groups"/>
    <property type="evidence" value="ECO:0007669"/>
    <property type="project" value="InterPro"/>
</dbReference>
<dbReference type="HAMAP" id="MF_00993">
    <property type="entry name" value="MqnE"/>
    <property type="match status" value="1"/>
</dbReference>
<dbReference type="GO" id="GO:0044689">
    <property type="term" value="F:7,8-didemethyl-8-hydroxy-5-deazariboflavin synthase activity"/>
    <property type="evidence" value="ECO:0007669"/>
    <property type="project" value="TreeGrafter"/>
</dbReference>
<dbReference type="InterPro" id="IPR034405">
    <property type="entry name" value="F420"/>
</dbReference>
<dbReference type="SFLD" id="SFLDG01082">
    <property type="entry name" value="B12-binding_domain_containing"/>
    <property type="match status" value="1"/>
</dbReference>
<dbReference type="NCBIfam" id="TIGR00423">
    <property type="entry name" value="CofH family radical SAM protein"/>
    <property type="match status" value="1"/>
</dbReference>
<gene>
    <name evidence="8" type="ORF">METZ01_LOCUS43369</name>
</gene>
<dbReference type="SFLD" id="SFLDS00029">
    <property type="entry name" value="Radical_SAM"/>
    <property type="match status" value="1"/>
</dbReference>
<keyword evidence="2" id="KW-0004">4Fe-4S</keyword>
<dbReference type="Gene3D" id="3.20.20.70">
    <property type="entry name" value="Aldolase class I"/>
    <property type="match status" value="1"/>
</dbReference>
<organism evidence="8">
    <name type="scientific">marine metagenome</name>
    <dbReference type="NCBI Taxonomy" id="408172"/>
    <lineage>
        <taxon>unclassified sequences</taxon>
        <taxon>metagenomes</taxon>
        <taxon>ecological metagenomes</taxon>
    </lineage>
</organism>
<dbReference type="InterPro" id="IPR058240">
    <property type="entry name" value="rSAM_sf"/>
</dbReference>
<dbReference type="GO" id="GO:0051539">
    <property type="term" value="F:4 iron, 4 sulfur cluster binding"/>
    <property type="evidence" value="ECO:0007669"/>
    <property type="project" value="UniProtKB-KW"/>
</dbReference>
<feature type="domain" description="Radical SAM core" evidence="7">
    <location>
        <begin position="46"/>
        <end position="288"/>
    </location>
</feature>
<dbReference type="PROSITE" id="PS51918">
    <property type="entry name" value="RADICAL_SAM"/>
    <property type="match status" value="1"/>
</dbReference>
<dbReference type="InterPro" id="IPR013785">
    <property type="entry name" value="Aldolase_TIM"/>
</dbReference>
<dbReference type="InterPro" id="IPR022432">
    <property type="entry name" value="MqnE"/>
</dbReference>
<proteinExistence type="inferred from homology"/>
<evidence type="ECO:0000256" key="6">
    <source>
        <dbReference type="ARBA" id="ARBA00023014"/>
    </source>
</evidence>
<keyword evidence="3" id="KW-0949">S-adenosyl-L-methionine</keyword>
<keyword evidence="5" id="KW-0408">Iron</keyword>
<evidence type="ECO:0000256" key="4">
    <source>
        <dbReference type="ARBA" id="ARBA00022723"/>
    </source>
</evidence>
<evidence type="ECO:0000256" key="2">
    <source>
        <dbReference type="ARBA" id="ARBA00022485"/>
    </source>
</evidence>
<dbReference type="InterPro" id="IPR006638">
    <property type="entry name" value="Elp3/MiaA/NifB-like_rSAM"/>
</dbReference>
<evidence type="ECO:0000256" key="3">
    <source>
        <dbReference type="ARBA" id="ARBA00022691"/>
    </source>
</evidence>
<dbReference type="SFLD" id="SFLDF00343">
    <property type="entry name" value="aminofutalosine_synthase_(mqnE"/>
    <property type="match status" value="1"/>
</dbReference>
<comment type="cofactor">
    <cofactor evidence="1">
        <name>[4Fe-4S] cluster</name>
        <dbReference type="ChEBI" id="CHEBI:49883"/>
    </cofactor>
</comment>
<dbReference type="Pfam" id="PF04055">
    <property type="entry name" value="Radical_SAM"/>
    <property type="match status" value="1"/>
</dbReference>
<accession>A0A381RFD3</accession>
<dbReference type="PANTHER" id="PTHR43076:SF7">
    <property type="entry name" value="AMINODEOXYFUTALOSINE SYNTHASE"/>
    <property type="match status" value="1"/>
</dbReference>
<reference evidence="8" key="1">
    <citation type="submission" date="2018-05" db="EMBL/GenBank/DDBJ databases">
        <authorList>
            <person name="Lanie J.A."/>
            <person name="Ng W.-L."/>
            <person name="Kazmierczak K.M."/>
            <person name="Andrzejewski T.M."/>
            <person name="Davidsen T.M."/>
            <person name="Wayne K.J."/>
            <person name="Tettelin H."/>
            <person name="Glass J.I."/>
            <person name="Rusch D."/>
            <person name="Podicherti R."/>
            <person name="Tsui H.-C.T."/>
            <person name="Winkler M.E."/>
        </authorList>
    </citation>
    <scope>NUCLEOTIDE SEQUENCE</scope>
</reference>
<dbReference type="InterPro" id="IPR007197">
    <property type="entry name" value="rSAM"/>
</dbReference>
<dbReference type="GO" id="GO:0009234">
    <property type="term" value="P:menaquinone biosynthetic process"/>
    <property type="evidence" value="ECO:0007669"/>
    <property type="project" value="InterPro"/>
</dbReference>
<dbReference type="SUPFAM" id="SSF102114">
    <property type="entry name" value="Radical SAM enzymes"/>
    <property type="match status" value="1"/>
</dbReference>
<sequence>MEVAEKLDAGTRLDLDDGRRLFASPDLLAVGWLANREREKRHSGQTFFNHNIRIEATNVCVASCLFCAFARLRPGDEGAYTLNLEQVWDKLRAREDQSLTEVHVVNGLHPDLPFDYYLDLLRGFKRIRADVHLKCFTAVEIAFFADLYGRTDEQILRELMAAGLDSLPGGGAEVFAERVRRKICHDKCGTDRYLEIHRTAHRLGMRTNVTMLYGHIETDEERVDHMLRARELQDDTAGFQAFIPLAFHPDNNQMRKLPAPTAAETLRVHAVARLMLDNVAHIKAFWIATGVETAQTALWFGVDDLDGTVQEEQIYHMAGARTPEVLTTDDISRLIRTAGRVPVERDTLYNVVTTH</sequence>
<dbReference type="PIRSF" id="PIRSF004762">
    <property type="entry name" value="CHP00423"/>
    <property type="match status" value="1"/>
</dbReference>
<dbReference type="GO" id="GO:0046872">
    <property type="term" value="F:metal ion binding"/>
    <property type="evidence" value="ECO:0007669"/>
    <property type="project" value="UniProtKB-KW"/>
</dbReference>
<keyword evidence="6" id="KW-0411">Iron-sulfur</keyword>
<dbReference type="SFLD" id="SFLDG01389">
    <property type="entry name" value="menaquinone_synthsis_involved"/>
    <property type="match status" value="1"/>
</dbReference>
<keyword evidence="4" id="KW-0479">Metal-binding</keyword>
<evidence type="ECO:0000259" key="7">
    <source>
        <dbReference type="PROSITE" id="PS51918"/>
    </source>
</evidence>
<dbReference type="Pfam" id="PF19288">
    <property type="entry name" value="CofH_C"/>
    <property type="match status" value="1"/>
</dbReference>
<evidence type="ECO:0000256" key="1">
    <source>
        <dbReference type="ARBA" id="ARBA00001966"/>
    </source>
</evidence>
<dbReference type="NCBIfam" id="TIGR03700">
    <property type="entry name" value="mena_SCO4494"/>
    <property type="match status" value="1"/>
</dbReference>
<dbReference type="SFLD" id="SFLDG01064">
    <property type="entry name" value="F420__menaquinone_cofactor_bio"/>
    <property type="match status" value="1"/>
</dbReference>
<evidence type="ECO:0000313" key="8">
    <source>
        <dbReference type="EMBL" id="SUZ90515.1"/>
    </source>
</evidence>
<dbReference type="SMART" id="SM00729">
    <property type="entry name" value="Elp3"/>
    <property type="match status" value="1"/>
</dbReference>
<dbReference type="AlphaFoldDB" id="A0A381RFD3"/>
<dbReference type="InterPro" id="IPR045567">
    <property type="entry name" value="CofH/MnqC-like_C"/>
</dbReference>
<dbReference type="InterPro" id="IPR020050">
    <property type="entry name" value="FO_synthase_su2"/>
</dbReference>
<dbReference type="PANTHER" id="PTHR43076">
    <property type="entry name" value="FO SYNTHASE (COFH)"/>
    <property type="match status" value="1"/>
</dbReference>
<protein>
    <recommendedName>
        <fullName evidence="7">Radical SAM core domain-containing protein</fullName>
    </recommendedName>
</protein>